<dbReference type="EMBL" id="MU863651">
    <property type="protein sequence ID" value="KAK4099212.1"/>
    <property type="molecule type" value="Genomic_DNA"/>
</dbReference>
<comment type="caution">
    <text evidence="1">The sequence shown here is derived from an EMBL/GenBank/DDBJ whole genome shotgun (WGS) entry which is preliminary data.</text>
</comment>
<reference evidence="1" key="2">
    <citation type="submission" date="2023-05" db="EMBL/GenBank/DDBJ databases">
        <authorList>
            <consortium name="Lawrence Berkeley National Laboratory"/>
            <person name="Steindorff A."/>
            <person name="Hensen N."/>
            <person name="Bonometti L."/>
            <person name="Westerberg I."/>
            <person name="Brannstrom I.O."/>
            <person name="Guillou S."/>
            <person name="Cros-Aarteil S."/>
            <person name="Calhoun S."/>
            <person name="Haridas S."/>
            <person name="Kuo A."/>
            <person name="Mondo S."/>
            <person name="Pangilinan J."/>
            <person name="Riley R."/>
            <person name="Labutti K."/>
            <person name="Andreopoulos B."/>
            <person name="Lipzen A."/>
            <person name="Chen C."/>
            <person name="Yanf M."/>
            <person name="Daum C."/>
            <person name="Ng V."/>
            <person name="Clum A."/>
            <person name="Ohm R."/>
            <person name="Martin F."/>
            <person name="Silar P."/>
            <person name="Natvig D."/>
            <person name="Lalanne C."/>
            <person name="Gautier V."/>
            <person name="Ament-Velasquez S.L."/>
            <person name="Kruys A."/>
            <person name="Hutchinson M.I."/>
            <person name="Powell A.J."/>
            <person name="Barry K."/>
            <person name="Miller A.N."/>
            <person name="Grigoriev I.V."/>
            <person name="Debuchy R."/>
            <person name="Gladieux P."/>
            <person name="Thoren M.H."/>
            <person name="Johannesson H."/>
        </authorList>
    </citation>
    <scope>NUCLEOTIDE SEQUENCE</scope>
    <source>
        <strain evidence="1">CBS 757.83</strain>
    </source>
</reference>
<protein>
    <recommendedName>
        <fullName evidence="3">Nuclear pore protein</fullName>
    </recommendedName>
</protein>
<dbReference type="AlphaFoldDB" id="A0AAN6PWE7"/>
<evidence type="ECO:0008006" key="3">
    <source>
        <dbReference type="Google" id="ProtNLM"/>
    </source>
</evidence>
<accession>A0AAN6PWE7</accession>
<dbReference type="Proteomes" id="UP001305647">
    <property type="component" value="Unassembled WGS sequence"/>
</dbReference>
<reference evidence="1" key="1">
    <citation type="journal article" date="2023" name="Mol. Phylogenet. Evol.">
        <title>Genome-scale phylogeny and comparative genomics of the fungal order Sordariales.</title>
        <authorList>
            <person name="Hensen N."/>
            <person name="Bonometti L."/>
            <person name="Westerberg I."/>
            <person name="Brannstrom I.O."/>
            <person name="Guillou S."/>
            <person name="Cros-Aarteil S."/>
            <person name="Calhoun S."/>
            <person name="Haridas S."/>
            <person name="Kuo A."/>
            <person name="Mondo S."/>
            <person name="Pangilinan J."/>
            <person name="Riley R."/>
            <person name="LaButti K."/>
            <person name="Andreopoulos B."/>
            <person name="Lipzen A."/>
            <person name="Chen C."/>
            <person name="Yan M."/>
            <person name="Daum C."/>
            <person name="Ng V."/>
            <person name="Clum A."/>
            <person name="Steindorff A."/>
            <person name="Ohm R.A."/>
            <person name="Martin F."/>
            <person name="Silar P."/>
            <person name="Natvig D.O."/>
            <person name="Lalanne C."/>
            <person name="Gautier V."/>
            <person name="Ament-Velasquez S.L."/>
            <person name="Kruys A."/>
            <person name="Hutchinson M.I."/>
            <person name="Powell A.J."/>
            <person name="Barry K."/>
            <person name="Miller A.N."/>
            <person name="Grigoriev I.V."/>
            <person name="Debuchy R."/>
            <person name="Gladieux P."/>
            <person name="Hiltunen Thoren M."/>
            <person name="Johannesson H."/>
        </authorList>
    </citation>
    <scope>NUCLEOTIDE SEQUENCE</scope>
    <source>
        <strain evidence="1">CBS 757.83</strain>
    </source>
</reference>
<gene>
    <name evidence="1" type="ORF">N658DRAFT_517483</name>
</gene>
<dbReference type="InterPro" id="IPR011333">
    <property type="entry name" value="SKP1/BTB/POZ_sf"/>
</dbReference>
<dbReference type="Gene3D" id="3.30.710.10">
    <property type="entry name" value="Potassium Channel Kv1.1, Chain A"/>
    <property type="match status" value="1"/>
</dbReference>
<name>A0AAN6PWE7_9PEZI</name>
<evidence type="ECO:0000313" key="1">
    <source>
        <dbReference type="EMBL" id="KAK4099212.1"/>
    </source>
</evidence>
<organism evidence="1 2">
    <name type="scientific">Parathielavia hyrcaniae</name>
    <dbReference type="NCBI Taxonomy" id="113614"/>
    <lineage>
        <taxon>Eukaryota</taxon>
        <taxon>Fungi</taxon>
        <taxon>Dikarya</taxon>
        <taxon>Ascomycota</taxon>
        <taxon>Pezizomycotina</taxon>
        <taxon>Sordariomycetes</taxon>
        <taxon>Sordariomycetidae</taxon>
        <taxon>Sordariales</taxon>
        <taxon>Chaetomiaceae</taxon>
        <taxon>Parathielavia</taxon>
    </lineage>
</organism>
<sequence length="350" mass="39623">MDPDGDLVLQVGSRFGSPREFRVCSATMRRTSPVWKNMLFGVWKEAKPTAGPWVVDLPEDKPEPVHGLLAIIHSKFHLVHSSYRIPRLSQLHDILVVTDKYDMISVIQPWARTWVQQVRIPVDSVFGTPQSDGHDCILRIHVAWELGIDDLLSTDISELIFNSTITTCQATKPLRLPFEQKVVYKGQVLQFDSNAGPSDIVETIAEHRSSLIQTLLDFYHAEVKCRTRDEGECRATAGAVVYSGGIKYSERQLCDSLILGSLFRTQQRLGYSSLPLEASKYFNDANFLMGTLSSIFTALPYLSDRHRGCPPSKKYVEFEVRTKADPRWLNVLGPEHKQRMEAQRKILGLP</sequence>
<evidence type="ECO:0000313" key="2">
    <source>
        <dbReference type="Proteomes" id="UP001305647"/>
    </source>
</evidence>
<proteinExistence type="predicted"/>
<keyword evidence="2" id="KW-1185">Reference proteome</keyword>